<reference evidence="3" key="4">
    <citation type="submission" date="2024-02" db="EMBL/GenBank/DDBJ databases">
        <title>Comparative genomics of Cryptococcus and Kwoniella reveals pathogenesis evolution and contrasting modes of karyotype evolution via chromosome fusion or intercentromeric recombination.</title>
        <authorList>
            <person name="Coelho M.A."/>
            <person name="David-Palma M."/>
            <person name="Shea T."/>
            <person name="Bowers K."/>
            <person name="McGinley-Smith S."/>
            <person name="Mohammad A.W."/>
            <person name="Gnirke A."/>
            <person name="Yurkov A.M."/>
            <person name="Nowrousian M."/>
            <person name="Sun S."/>
            <person name="Cuomo C.A."/>
            <person name="Heitman J."/>
        </authorList>
    </citation>
    <scope>NUCLEOTIDE SEQUENCE</scope>
    <source>
        <strain evidence="3">CBS 10737</strain>
    </source>
</reference>
<evidence type="ECO:0000313" key="4">
    <source>
        <dbReference type="Proteomes" id="UP000094020"/>
    </source>
</evidence>
<dbReference type="GeneID" id="30175048"/>
<feature type="coiled-coil region" evidence="1">
    <location>
        <begin position="145"/>
        <end position="176"/>
    </location>
</feature>
<evidence type="ECO:0000256" key="1">
    <source>
        <dbReference type="SAM" id="Coils"/>
    </source>
</evidence>
<dbReference type="OrthoDB" id="2562093at2759"/>
<reference evidence="2" key="3">
    <citation type="submission" date="2016-07" db="EMBL/GenBank/DDBJ databases">
        <title>Evolution of pathogenesis and genome organization in the Tremellales.</title>
        <authorList>
            <person name="Cuomo C."/>
            <person name="Litvintseva A."/>
            <person name="Heitman J."/>
            <person name="Chen Y."/>
            <person name="Sun S."/>
            <person name="Springer D."/>
            <person name="Dromer F."/>
            <person name="Young S."/>
            <person name="Zeng Q."/>
            <person name="Chapman S."/>
            <person name="Gujja S."/>
            <person name="Saif S."/>
            <person name="Birren B."/>
        </authorList>
    </citation>
    <scope>NUCLEOTIDE SEQUENCE</scope>
    <source>
        <strain evidence="2">CBS 10737</strain>
    </source>
</reference>
<sequence>MPKALPRLTPPPEGGESRDPISIALEQHLHDVRQWTEWVTNGDPRGIGTMDYGIYRTFEVWVQRKESLDVIDSILQNRMSIGYPYSQKAIILAQILPSERLIPYIKLLEPLLPPTTIKKEEEEEEEELKNNKFLKNFNPLISNLAKNLYDKAKLEELNLENLKKEKEEKLKQEEEIKKWELWCNLYGRTCKSNWLSKSQFENPQWTYWNWKEISKEDWWKGRND</sequence>
<gene>
    <name evidence="2" type="ORF">I206_06679</name>
    <name evidence="3" type="ORF">I206_101353</name>
</gene>
<dbReference type="EMBL" id="CP144520">
    <property type="protein sequence ID" value="WWC67445.1"/>
    <property type="molecule type" value="Genomic_DNA"/>
</dbReference>
<dbReference type="Proteomes" id="UP000094020">
    <property type="component" value="Chromosome 2"/>
</dbReference>
<keyword evidence="1" id="KW-0175">Coiled coil</keyword>
<keyword evidence="4" id="KW-1185">Reference proteome</keyword>
<dbReference type="EMBL" id="KV700116">
    <property type="protein sequence ID" value="OCF47772.1"/>
    <property type="molecule type" value="Genomic_DNA"/>
</dbReference>
<evidence type="ECO:0000313" key="3">
    <source>
        <dbReference type="EMBL" id="WWC67445.1"/>
    </source>
</evidence>
<protein>
    <submittedName>
        <fullName evidence="2">Uncharacterized protein</fullName>
    </submittedName>
</protein>
<reference evidence="2" key="1">
    <citation type="submission" date="2013-07" db="EMBL/GenBank/DDBJ databases">
        <title>The Genome Sequence of Cryptococcus pinus CBS10737.</title>
        <authorList>
            <consortium name="The Broad Institute Genome Sequencing Platform"/>
            <person name="Cuomo C."/>
            <person name="Litvintseva A."/>
            <person name="Chen Y."/>
            <person name="Heitman J."/>
            <person name="Sun S."/>
            <person name="Springer D."/>
            <person name="Dromer F."/>
            <person name="Young S.K."/>
            <person name="Zeng Q."/>
            <person name="Gargeya S."/>
            <person name="Fitzgerald M."/>
            <person name="Abouelleil A."/>
            <person name="Alvarado L."/>
            <person name="Berlin A.M."/>
            <person name="Chapman S.B."/>
            <person name="Dewar J."/>
            <person name="Goldberg J."/>
            <person name="Griggs A."/>
            <person name="Gujja S."/>
            <person name="Hansen M."/>
            <person name="Howarth C."/>
            <person name="Imamovic A."/>
            <person name="Larimer J."/>
            <person name="McCowan C."/>
            <person name="Murphy C."/>
            <person name="Pearson M."/>
            <person name="Priest M."/>
            <person name="Roberts A."/>
            <person name="Saif S."/>
            <person name="Shea T."/>
            <person name="Sykes S."/>
            <person name="Wortman J."/>
            <person name="Nusbaum C."/>
            <person name="Birren B."/>
        </authorList>
    </citation>
    <scope>NUCLEOTIDE SEQUENCE [LARGE SCALE GENOMIC DNA]</scope>
    <source>
        <strain evidence="2">CBS 10737</strain>
    </source>
</reference>
<reference evidence="3" key="2">
    <citation type="submission" date="2013-07" db="EMBL/GenBank/DDBJ databases">
        <authorList>
            <consortium name="The Broad Institute Genome Sequencing Platform"/>
            <person name="Cuomo C."/>
            <person name="Litvintseva A."/>
            <person name="Chen Y."/>
            <person name="Heitman J."/>
            <person name="Sun S."/>
            <person name="Springer D."/>
            <person name="Dromer F."/>
            <person name="Young S.K."/>
            <person name="Zeng Q."/>
            <person name="Gargeya S."/>
            <person name="Fitzgerald M."/>
            <person name="Abouelleil A."/>
            <person name="Alvarado L."/>
            <person name="Berlin A.M."/>
            <person name="Chapman S.B."/>
            <person name="Dewar J."/>
            <person name="Goldberg J."/>
            <person name="Griggs A."/>
            <person name="Gujja S."/>
            <person name="Hansen M."/>
            <person name="Howarth C."/>
            <person name="Imamovic A."/>
            <person name="Larimer J."/>
            <person name="McCowan C."/>
            <person name="Murphy C."/>
            <person name="Pearson M."/>
            <person name="Priest M."/>
            <person name="Roberts A."/>
            <person name="Saif S."/>
            <person name="Shea T."/>
            <person name="Sykes S."/>
            <person name="Wortman J."/>
            <person name="Nusbaum C."/>
            <person name="Birren B."/>
        </authorList>
    </citation>
    <scope>NUCLEOTIDE SEQUENCE</scope>
    <source>
        <strain evidence="3">CBS 10737</strain>
    </source>
</reference>
<dbReference type="AlphaFoldDB" id="A0A1B9HWX0"/>
<dbReference type="RefSeq" id="XP_019008991.1">
    <property type="nucleotide sequence ID" value="XM_019158378.1"/>
</dbReference>
<accession>A0A1B9HWX0</accession>
<proteinExistence type="predicted"/>
<name>A0A1B9HWX0_9TREE</name>
<evidence type="ECO:0000313" key="2">
    <source>
        <dbReference type="EMBL" id="OCF47772.1"/>
    </source>
</evidence>
<organism evidence="2">
    <name type="scientific">Kwoniella pini CBS 10737</name>
    <dbReference type="NCBI Taxonomy" id="1296096"/>
    <lineage>
        <taxon>Eukaryota</taxon>
        <taxon>Fungi</taxon>
        <taxon>Dikarya</taxon>
        <taxon>Basidiomycota</taxon>
        <taxon>Agaricomycotina</taxon>
        <taxon>Tremellomycetes</taxon>
        <taxon>Tremellales</taxon>
        <taxon>Cryptococcaceae</taxon>
        <taxon>Kwoniella</taxon>
    </lineage>
</organism>
<dbReference type="KEGG" id="kpin:30175048"/>